<evidence type="ECO:0008006" key="3">
    <source>
        <dbReference type="Google" id="ProtNLM"/>
    </source>
</evidence>
<sequence>MMSRALVVFVAGSALISACQRQPELPGETKDEKKVDPYALVASIETKASSYKDPFPPTTSPPPGMNPRIPRPAINPSEAKISGRTRVEALDRLFFRVPVEWTAGPALPPDGRPSFVLPGPGGEARLEIVRSASPGLEPMAQIRQWRRQFTTASGEPLADDDVRVQEMVRGPLKIDIVDMAGTYVAPVAPDSAERYNDPGYRMLAALTEYLGEVYVFKAVGPALTMAIWEHAFGDFAASMTIDYVP</sequence>
<proteinExistence type="predicted"/>
<comment type="caution">
    <text evidence="1">The sequence shown here is derived from an EMBL/GenBank/DDBJ whole genome shotgun (WGS) entry which is preliminary data.</text>
</comment>
<accession>A0ABT5B8T3</accession>
<dbReference type="Proteomes" id="UP001217838">
    <property type="component" value="Unassembled WGS sequence"/>
</dbReference>
<keyword evidence="2" id="KW-1185">Reference proteome</keyword>
<evidence type="ECO:0000313" key="2">
    <source>
        <dbReference type="Proteomes" id="UP001217838"/>
    </source>
</evidence>
<evidence type="ECO:0000313" key="1">
    <source>
        <dbReference type="EMBL" id="MDC0670530.1"/>
    </source>
</evidence>
<protein>
    <recommendedName>
        <fullName evidence="3">Lipoprotein</fullName>
    </recommendedName>
</protein>
<dbReference type="PROSITE" id="PS51257">
    <property type="entry name" value="PROKAR_LIPOPROTEIN"/>
    <property type="match status" value="1"/>
</dbReference>
<dbReference type="RefSeq" id="WP_272000348.1">
    <property type="nucleotide sequence ID" value="NZ_JAQNDN010000013.1"/>
</dbReference>
<organism evidence="1 2">
    <name type="scientific">Nannocystis radixulma</name>
    <dbReference type="NCBI Taxonomy" id="2995305"/>
    <lineage>
        <taxon>Bacteria</taxon>
        <taxon>Pseudomonadati</taxon>
        <taxon>Myxococcota</taxon>
        <taxon>Polyangia</taxon>
        <taxon>Nannocystales</taxon>
        <taxon>Nannocystaceae</taxon>
        <taxon>Nannocystis</taxon>
    </lineage>
</organism>
<dbReference type="EMBL" id="JAQNDN010000013">
    <property type="protein sequence ID" value="MDC0670530.1"/>
    <property type="molecule type" value="Genomic_DNA"/>
</dbReference>
<name>A0ABT5B8T3_9BACT</name>
<gene>
    <name evidence="1" type="ORF">POL58_22425</name>
</gene>
<reference evidence="1 2" key="1">
    <citation type="submission" date="2022-11" db="EMBL/GenBank/DDBJ databases">
        <title>Minimal conservation of predation-associated metabolite biosynthetic gene clusters underscores biosynthetic potential of Myxococcota including descriptions for ten novel species: Archangium lansinium sp. nov., Myxococcus landrumus sp. nov., Nannocystis bai.</title>
        <authorList>
            <person name="Ahearne A."/>
            <person name="Stevens C."/>
            <person name="Dowd S."/>
        </authorList>
    </citation>
    <scope>NUCLEOTIDE SEQUENCE [LARGE SCALE GENOMIC DNA]</scope>
    <source>
        <strain evidence="1 2">NCELM</strain>
    </source>
</reference>